<dbReference type="PANTHER" id="PTHR31807">
    <property type="entry name" value="AUGMIN FAMILY MEMBER"/>
    <property type="match status" value="1"/>
</dbReference>
<feature type="region of interest" description="Disordered" evidence="1">
    <location>
        <begin position="233"/>
        <end position="266"/>
    </location>
</feature>
<accession>A0ABN8SV51</accession>
<comment type="caution">
    <text evidence="2">The sequence shown here is derived from an EMBL/GenBank/DDBJ whole genome shotgun (WGS) entry which is preliminary data.</text>
</comment>
<evidence type="ECO:0000313" key="2">
    <source>
        <dbReference type="EMBL" id="CAH3195439.1"/>
    </source>
</evidence>
<evidence type="ECO:0000313" key="3">
    <source>
        <dbReference type="Proteomes" id="UP001159427"/>
    </source>
</evidence>
<feature type="region of interest" description="Disordered" evidence="1">
    <location>
        <begin position="146"/>
        <end position="177"/>
    </location>
</feature>
<evidence type="ECO:0000256" key="1">
    <source>
        <dbReference type="SAM" id="MobiDB-lite"/>
    </source>
</evidence>
<sequence>MAASSKRSLYNPAPSQTPPPQIRKSLAQGLLVSESVMDFASPTTVTRSPVVTYPEQRETQQTSPVLLVDATGHHKSPDLAEVPVVTGIIKSPVRVVCHSPRSVGRNRNGLENSSLFQRSDNVNTVTGHVESGRRVKVAGVPSVNLLGSSARKGDPSPSHFSPDSLASEHSIGDSPLDHESLATETRIAEQRQTRDASQFKSFLGEKGYQPPPLSSNLSTSEIKQQLFDFSLVPDVSSQTGDGDQSNILPGDEKPNSKLKKKKQKTARIVPSRYMEKAKVTKKAAGKEVALPTRKKAKAQTAVPKSRDQSLIHSHSYDSGLNLGVNTPFVRHTSQKKGLVTSTPADGMVGVDPPAHMAAPTPILPQGIPTSTRVHGGGAAAVKKVARDKSKSQAAVVTKKQAVKSTGKRLSQAHSLHADHVTAKPPVPSEVGHSSSEMDQDISQRQLELQYSRVVQAAFLYSRLKHSFSQKEKDAQVQMYSVWQEKEKLQREVANLELQLKMKTKIAELDKQIQLQMSGLKPIGSNMLKLILEYSKLAAALDTTRHHMSVNGVFLPDNHDELFAVLDESERLLGEIDELTKHKQQKVDSFAKEMEGLSKTVESEIQEQKRCGELLAAASTLSTQERSLQAQTIMAGLCNS</sequence>
<keyword evidence="3" id="KW-1185">Reference proteome</keyword>
<name>A0ABN8SV51_9CNID</name>
<feature type="region of interest" description="Disordered" evidence="1">
    <location>
        <begin position="291"/>
        <end position="310"/>
    </location>
</feature>
<feature type="region of interest" description="Disordered" evidence="1">
    <location>
        <begin position="402"/>
        <end position="435"/>
    </location>
</feature>
<feature type="compositionally biased region" description="Polar residues" evidence="1">
    <location>
        <begin position="235"/>
        <end position="247"/>
    </location>
</feature>
<dbReference type="PANTHER" id="PTHR31807:SF37">
    <property type="entry name" value="HAUS AUGMIN-LIKE COMPLEX SUBUNIT 8"/>
    <property type="match status" value="1"/>
</dbReference>
<evidence type="ECO:0008006" key="4">
    <source>
        <dbReference type="Google" id="ProtNLM"/>
    </source>
</evidence>
<dbReference type="EMBL" id="CALNXI010004271">
    <property type="protein sequence ID" value="CAH3195439.1"/>
    <property type="molecule type" value="Genomic_DNA"/>
</dbReference>
<organism evidence="2 3">
    <name type="scientific">Porites evermanni</name>
    <dbReference type="NCBI Taxonomy" id="104178"/>
    <lineage>
        <taxon>Eukaryota</taxon>
        <taxon>Metazoa</taxon>
        <taxon>Cnidaria</taxon>
        <taxon>Anthozoa</taxon>
        <taxon>Hexacorallia</taxon>
        <taxon>Scleractinia</taxon>
        <taxon>Fungiina</taxon>
        <taxon>Poritidae</taxon>
        <taxon>Porites</taxon>
    </lineage>
</organism>
<feature type="region of interest" description="Disordered" evidence="1">
    <location>
        <begin position="1"/>
        <end position="22"/>
    </location>
</feature>
<gene>
    <name evidence="2" type="ORF">PEVE_00030248</name>
</gene>
<reference evidence="2 3" key="1">
    <citation type="submission" date="2022-05" db="EMBL/GenBank/DDBJ databases">
        <authorList>
            <consortium name="Genoscope - CEA"/>
            <person name="William W."/>
        </authorList>
    </citation>
    <scope>NUCLEOTIDE SEQUENCE [LARGE SCALE GENOMIC DNA]</scope>
</reference>
<proteinExistence type="predicted"/>
<dbReference type="Proteomes" id="UP001159427">
    <property type="component" value="Unassembled WGS sequence"/>
</dbReference>
<protein>
    <recommendedName>
        <fullName evidence="4">HAUS augmin-like complex subunit 8</fullName>
    </recommendedName>
</protein>
<feature type="compositionally biased region" description="Basic residues" evidence="1">
    <location>
        <begin position="256"/>
        <end position="265"/>
    </location>
</feature>